<reference evidence="1 2" key="1">
    <citation type="submission" date="2024-09" db="EMBL/GenBank/DDBJ databases">
        <authorList>
            <person name="Sun Q."/>
            <person name="Mori K."/>
        </authorList>
    </citation>
    <scope>NUCLEOTIDE SEQUENCE [LARGE SCALE GENOMIC DNA]</scope>
    <source>
        <strain evidence="1 2">JCM 4557</strain>
    </source>
</reference>
<protein>
    <submittedName>
        <fullName evidence="1">DUF6415 family natural product biosynthesis protein</fullName>
    </submittedName>
</protein>
<proteinExistence type="predicted"/>
<keyword evidence="2" id="KW-1185">Reference proteome</keyword>
<dbReference type="InterPro" id="IPR046300">
    <property type="entry name" value="DUF6415"/>
</dbReference>
<sequence>MYHDIDLAFDLAQVRPNGERAVNVRERLSVHIRAMAPSAQAYAEAMPCGTRARDVVLSTVHQATELARHPGGDQKAMLMLLATSATFLWRYGAGQAASADAQASSATVEREDPS</sequence>
<name>A0ABV6TCG2_9ACTN</name>
<dbReference type="EMBL" id="JBHMQV010000007">
    <property type="protein sequence ID" value="MFC0843497.1"/>
    <property type="molecule type" value="Genomic_DNA"/>
</dbReference>
<dbReference type="RefSeq" id="WP_190093068.1">
    <property type="nucleotide sequence ID" value="NZ_JBHMQV010000007.1"/>
</dbReference>
<dbReference type="Proteomes" id="UP001589887">
    <property type="component" value="Unassembled WGS sequence"/>
</dbReference>
<gene>
    <name evidence="1" type="ORF">ACFH04_07080</name>
</gene>
<dbReference type="Pfam" id="PF19979">
    <property type="entry name" value="DUF6415"/>
    <property type="match status" value="1"/>
</dbReference>
<organism evidence="1 2">
    <name type="scientific">Streptomyces noboritoensis</name>
    <dbReference type="NCBI Taxonomy" id="67337"/>
    <lineage>
        <taxon>Bacteria</taxon>
        <taxon>Bacillati</taxon>
        <taxon>Actinomycetota</taxon>
        <taxon>Actinomycetes</taxon>
        <taxon>Kitasatosporales</taxon>
        <taxon>Streptomycetaceae</taxon>
        <taxon>Streptomyces</taxon>
    </lineage>
</organism>
<comment type="caution">
    <text evidence="1">The sequence shown here is derived from an EMBL/GenBank/DDBJ whole genome shotgun (WGS) entry which is preliminary data.</text>
</comment>
<evidence type="ECO:0000313" key="2">
    <source>
        <dbReference type="Proteomes" id="UP001589887"/>
    </source>
</evidence>
<accession>A0ABV6TCG2</accession>
<evidence type="ECO:0000313" key="1">
    <source>
        <dbReference type="EMBL" id="MFC0843497.1"/>
    </source>
</evidence>